<evidence type="ECO:0000313" key="2">
    <source>
        <dbReference type="Proteomes" id="UP000050509"/>
    </source>
</evidence>
<dbReference type="InterPro" id="IPR003447">
    <property type="entry name" value="FEMABX"/>
</dbReference>
<organism evidence="1 2">
    <name type="scientific">Kouleothrix aurantiaca</name>
    <dbReference type="NCBI Taxonomy" id="186479"/>
    <lineage>
        <taxon>Bacteria</taxon>
        <taxon>Bacillati</taxon>
        <taxon>Chloroflexota</taxon>
        <taxon>Chloroflexia</taxon>
        <taxon>Chloroflexales</taxon>
        <taxon>Roseiflexineae</taxon>
        <taxon>Roseiflexaceae</taxon>
        <taxon>Kouleothrix</taxon>
    </lineage>
</organism>
<dbReference type="Proteomes" id="UP000050509">
    <property type="component" value="Unassembled WGS sequence"/>
</dbReference>
<sequence length="80" mass="8420">MAIQQPEAPAALAVTQPDAARWDAFTQTHPQGHLLQSSGWGALKADVGWTVQRVLVEGPDGPCAGAQLLLRSRLGLSAAY</sequence>
<protein>
    <submittedName>
        <fullName evidence="1">Uncharacterized protein</fullName>
    </submittedName>
</protein>
<keyword evidence="2" id="KW-1185">Reference proteome</keyword>
<feature type="non-terminal residue" evidence="1">
    <location>
        <position position="80"/>
    </location>
</feature>
<dbReference type="Pfam" id="PF02388">
    <property type="entry name" value="FemAB"/>
    <property type="match status" value="1"/>
</dbReference>
<dbReference type="EMBL" id="LJCR01001055">
    <property type="protein sequence ID" value="KPV51134.1"/>
    <property type="molecule type" value="Genomic_DNA"/>
</dbReference>
<accession>A0A0P9CZN4</accession>
<dbReference type="PROSITE" id="PS51191">
    <property type="entry name" value="FEMABX"/>
    <property type="match status" value="1"/>
</dbReference>
<reference evidence="1 2" key="1">
    <citation type="submission" date="2015-09" db="EMBL/GenBank/DDBJ databases">
        <title>Draft genome sequence of Kouleothrix aurantiaca JCM 19913.</title>
        <authorList>
            <person name="Hemp J."/>
        </authorList>
    </citation>
    <scope>NUCLEOTIDE SEQUENCE [LARGE SCALE GENOMIC DNA]</scope>
    <source>
        <strain evidence="1 2">COM-B</strain>
    </source>
</reference>
<dbReference type="InterPro" id="IPR016181">
    <property type="entry name" value="Acyl_CoA_acyltransferase"/>
</dbReference>
<dbReference type="SUPFAM" id="SSF55729">
    <property type="entry name" value="Acyl-CoA N-acyltransferases (Nat)"/>
    <property type="match status" value="1"/>
</dbReference>
<evidence type="ECO:0000313" key="1">
    <source>
        <dbReference type="EMBL" id="KPV51134.1"/>
    </source>
</evidence>
<proteinExistence type="predicted"/>
<name>A0A0P9CZN4_9CHLR</name>
<gene>
    <name evidence="1" type="ORF">SE17_22970</name>
</gene>
<dbReference type="GO" id="GO:0044038">
    <property type="term" value="P:cell wall macromolecule biosynthetic process"/>
    <property type="evidence" value="ECO:0007669"/>
    <property type="project" value="InterPro"/>
</dbReference>
<dbReference type="GO" id="GO:0016755">
    <property type="term" value="F:aminoacyltransferase activity"/>
    <property type="evidence" value="ECO:0007669"/>
    <property type="project" value="InterPro"/>
</dbReference>
<dbReference type="Gene3D" id="3.40.630.30">
    <property type="match status" value="1"/>
</dbReference>
<dbReference type="AlphaFoldDB" id="A0A0P9CZN4"/>
<comment type="caution">
    <text evidence="1">The sequence shown here is derived from an EMBL/GenBank/DDBJ whole genome shotgun (WGS) entry which is preliminary data.</text>
</comment>